<accession>A0A8D8C064</accession>
<protein>
    <submittedName>
        <fullName evidence="1">(northern house mosquito) hypothetical protein</fullName>
    </submittedName>
</protein>
<name>A0A8D8C064_CULPI</name>
<evidence type="ECO:0000313" key="1">
    <source>
        <dbReference type="EMBL" id="CAG6485093.1"/>
    </source>
</evidence>
<dbReference type="AlphaFoldDB" id="A0A8D8C064"/>
<proteinExistence type="predicted"/>
<reference evidence="1" key="1">
    <citation type="submission" date="2021-05" db="EMBL/GenBank/DDBJ databases">
        <authorList>
            <person name="Alioto T."/>
            <person name="Alioto T."/>
            <person name="Gomez Garrido J."/>
        </authorList>
    </citation>
    <scope>NUCLEOTIDE SEQUENCE</scope>
</reference>
<sequence>MTDASTDPQHTFCFVVHRVQVPELALHRLALADTAYFLSIHCVLYHHHHQHLRVPQLANLQVGSSSLLRLVPAVVQEPRHVPKDPLQLPVVTAIVDNGQGWILVRVGRGR</sequence>
<organism evidence="1">
    <name type="scientific">Culex pipiens</name>
    <name type="common">House mosquito</name>
    <dbReference type="NCBI Taxonomy" id="7175"/>
    <lineage>
        <taxon>Eukaryota</taxon>
        <taxon>Metazoa</taxon>
        <taxon>Ecdysozoa</taxon>
        <taxon>Arthropoda</taxon>
        <taxon>Hexapoda</taxon>
        <taxon>Insecta</taxon>
        <taxon>Pterygota</taxon>
        <taxon>Neoptera</taxon>
        <taxon>Endopterygota</taxon>
        <taxon>Diptera</taxon>
        <taxon>Nematocera</taxon>
        <taxon>Culicoidea</taxon>
        <taxon>Culicidae</taxon>
        <taxon>Culicinae</taxon>
        <taxon>Culicini</taxon>
        <taxon>Culex</taxon>
        <taxon>Culex</taxon>
    </lineage>
</organism>
<dbReference type="EMBL" id="HBUE01100426">
    <property type="protein sequence ID" value="CAG6485093.1"/>
    <property type="molecule type" value="Transcribed_RNA"/>
</dbReference>